<reference evidence="3" key="1">
    <citation type="journal article" date="2023" name="Science">
        <title>Genome structures resolve the early diversification of teleost fishes.</title>
        <authorList>
            <person name="Parey E."/>
            <person name="Louis A."/>
            <person name="Montfort J."/>
            <person name="Bouchez O."/>
            <person name="Roques C."/>
            <person name="Iampietro C."/>
            <person name="Lluch J."/>
            <person name="Castinel A."/>
            <person name="Donnadieu C."/>
            <person name="Desvignes T."/>
            <person name="Floi Bucao C."/>
            <person name="Jouanno E."/>
            <person name="Wen M."/>
            <person name="Mejri S."/>
            <person name="Dirks R."/>
            <person name="Jansen H."/>
            <person name="Henkel C."/>
            <person name="Chen W.J."/>
            <person name="Zahm M."/>
            <person name="Cabau C."/>
            <person name="Klopp C."/>
            <person name="Thompson A.W."/>
            <person name="Robinson-Rechavi M."/>
            <person name="Braasch I."/>
            <person name="Lecointre G."/>
            <person name="Bobe J."/>
            <person name="Postlethwait J.H."/>
            <person name="Berthelot C."/>
            <person name="Roest Crollius H."/>
            <person name="Guiguen Y."/>
        </authorList>
    </citation>
    <scope>NUCLEOTIDE SEQUENCE</scope>
    <source>
        <strain evidence="3">WJC10195</strain>
    </source>
</reference>
<dbReference type="EMBL" id="JAINUF010000005">
    <property type="protein sequence ID" value="KAJ8359330.1"/>
    <property type="molecule type" value="Genomic_DNA"/>
</dbReference>
<evidence type="ECO:0000256" key="2">
    <source>
        <dbReference type="SAM" id="Phobius"/>
    </source>
</evidence>
<feature type="region of interest" description="Disordered" evidence="1">
    <location>
        <begin position="119"/>
        <end position="151"/>
    </location>
</feature>
<comment type="caution">
    <text evidence="3">The sequence shown here is derived from an EMBL/GenBank/DDBJ whole genome shotgun (WGS) entry which is preliminary data.</text>
</comment>
<dbReference type="Proteomes" id="UP001152622">
    <property type="component" value="Chromosome 5"/>
</dbReference>
<feature type="transmembrane region" description="Helical" evidence="2">
    <location>
        <begin position="85"/>
        <end position="105"/>
    </location>
</feature>
<keyword evidence="2" id="KW-0812">Transmembrane</keyword>
<feature type="region of interest" description="Disordered" evidence="1">
    <location>
        <begin position="294"/>
        <end position="316"/>
    </location>
</feature>
<gene>
    <name evidence="3" type="ORF">SKAU_G00158550</name>
</gene>
<accession>A0A9Q1FIL9</accession>
<keyword evidence="2" id="KW-1133">Transmembrane helix</keyword>
<feature type="transmembrane region" description="Helical" evidence="2">
    <location>
        <begin position="373"/>
        <end position="391"/>
    </location>
</feature>
<feature type="transmembrane region" description="Helical" evidence="2">
    <location>
        <begin position="42"/>
        <end position="65"/>
    </location>
</feature>
<sequence length="415" mass="44152">MHHSTQSTVMEGVLASTVTLGVCKSTCDLLSLSTVGASLNSICFCCGCLLIFTDLTVTAFLALLWLAEPWLPLFPVPSDVITLRFLLFLGHTYGAVLLLTVPLIAMETACKLLLVPPTKSQADRWGPRDGGSEGRREGEGVETGGGWPAVQGDSDAGDRAEALLRFSPVPGFLCSLLAWALCGLWGGQQYVLELPEVEACIQRAGSLSQCLPDLATITQSASSDPSLTLPALILLLALPVSLSMLRIGRTKSEMRRPARYEGIEALHKPPAACSRAALLWAAIKEEAPHVHTAGMQPRSLQPTPTPATHSPCLSTESDWEQSPKAIRCGRVNMQMLCDPCQRTVAAHTHPPSRSSALCGPAGPETHTRSSCRTLGLSLLVGLLSAVALYLLPPCLAVNPILISSMGSLAERSLKH</sequence>
<dbReference type="OrthoDB" id="9945889at2759"/>
<protein>
    <submittedName>
        <fullName evidence="3">Uncharacterized protein</fullName>
    </submittedName>
</protein>
<keyword evidence="2" id="KW-0472">Membrane</keyword>
<organism evidence="3 4">
    <name type="scientific">Synaphobranchus kaupii</name>
    <name type="common">Kaup's arrowtooth eel</name>
    <dbReference type="NCBI Taxonomy" id="118154"/>
    <lineage>
        <taxon>Eukaryota</taxon>
        <taxon>Metazoa</taxon>
        <taxon>Chordata</taxon>
        <taxon>Craniata</taxon>
        <taxon>Vertebrata</taxon>
        <taxon>Euteleostomi</taxon>
        <taxon>Actinopterygii</taxon>
        <taxon>Neopterygii</taxon>
        <taxon>Teleostei</taxon>
        <taxon>Anguilliformes</taxon>
        <taxon>Synaphobranchidae</taxon>
        <taxon>Synaphobranchus</taxon>
    </lineage>
</organism>
<dbReference type="AlphaFoldDB" id="A0A9Q1FIL9"/>
<feature type="transmembrane region" description="Helical" evidence="2">
    <location>
        <begin position="169"/>
        <end position="187"/>
    </location>
</feature>
<feature type="transmembrane region" description="Helical" evidence="2">
    <location>
        <begin position="227"/>
        <end position="247"/>
    </location>
</feature>
<name>A0A9Q1FIL9_SYNKA</name>
<keyword evidence="4" id="KW-1185">Reference proteome</keyword>
<feature type="compositionally biased region" description="Basic and acidic residues" evidence="1">
    <location>
        <begin position="121"/>
        <end position="139"/>
    </location>
</feature>
<proteinExistence type="predicted"/>
<evidence type="ECO:0000256" key="1">
    <source>
        <dbReference type="SAM" id="MobiDB-lite"/>
    </source>
</evidence>
<evidence type="ECO:0000313" key="4">
    <source>
        <dbReference type="Proteomes" id="UP001152622"/>
    </source>
</evidence>
<feature type="compositionally biased region" description="Polar residues" evidence="1">
    <location>
        <begin position="298"/>
        <end position="316"/>
    </location>
</feature>
<evidence type="ECO:0000313" key="3">
    <source>
        <dbReference type="EMBL" id="KAJ8359330.1"/>
    </source>
</evidence>